<name>A0A0F9L2W1_9ZZZZ</name>
<protein>
    <submittedName>
        <fullName evidence="1">Uncharacterized protein</fullName>
    </submittedName>
</protein>
<evidence type="ECO:0000313" key="1">
    <source>
        <dbReference type="EMBL" id="KKM81446.1"/>
    </source>
</evidence>
<feature type="non-terminal residue" evidence="1">
    <location>
        <position position="1"/>
    </location>
</feature>
<proteinExistence type="predicted"/>
<dbReference type="AlphaFoldDB" id="A0A0F9L2W1"/>
<comment type="caution">
    <text evidence="1">The sequence shown here is derived from an EMBL/GenBank/DDBJ whole genome shotgun (WGS) entry which is preliminary data.</text>
</comment>
<reference evidence="1" key="1">
    <citation type="journal article" date="2015" name="Nature">
        <title>Complex archaea that bridge the gap between prokaryotes and eukaryotes.</title>
        <authorList>
            <person name="Spang A."/>
            <person name="Saw J.H."/>
            <person name="Jorgensen S.L."/>
            <person name="Zaremba-Niedzwiedzka K."/>
            <person name="Martijn J."/>
            <person name="Lind A.E."/>
            <person name="van Eijk R."/>
            <person name="Schleper C."/>
            <person name="Guy L."/>
            <person name="Ettema T.J."/>
        </authorList>
    </citation>
    <scope>NUCLEOTIDE SEQUENCE</scope>
</reference>
<dbReference type="EMBL" id="LAZR01008020">
    <property type="protein sequence ID" value="KKM81446.1"/>
    <property type="molecule type" value="Genomic_DNA"/>
</dbReference>
<gene>
    <name evidence="1" type="ORF">LCGC14_1329850</name>
</gene>
<accession>A0A0F9L2W1</accession>
<organism evidence="1">
    <name type="scientific">marine sediment metagenome</name>
    <dbReference type="NCBI Taxonomy" id="412755"/>
    <lineage>
        <taxon>unclassified sequences</taxon>
        <taxon>metagenomes</taxon>
        <taxon>ecological metagenomes</taxon>
    </lineage>
</organism>
<sequence>QAQAQSQQNADKLTQGLTAVQISQAQENMADAREKRSEIPLNRMKTLAQAQKISAEPLVALVKEEVRLQIAQDKQGQVAKP</sequence>